<sequence length="360" mass="38208">MSPSSNGRRRSSGSGGGGGEGVNYSYKYIEHQVSKFDTLAGVAIKYGVEVADIKRMNGLATDLQMFALKTLQIPLPGRHPPSHSLSNGSASQGGNSTEKTSSHLGQSNILGSFQLPRSKTPQQVSPAMSTLQKFYGLQSPNLKDTAEGTEMSVYKTGSSDYFDDELLLKASPISGPPSNHHQNSRNSVNGFLPENGQVVEHWNLADPGDGEGEKSDEKPVRRRPKPEVDSGAGTPERLLKGENSGGSSGYSASTGKGLAMRPKSASRTTLFSDLESGWLNSIPVGLGDSIIADGLSTVRKSSSTSSLKDQETNNSTSAWPTSKWSLKPDLQSLSTAAITRPIFDGLPKPISGRRNKAALD</sequence>
<dbReference type="CDD" id="cd00118">
    <property type="entry name" value="LysM"/>
    <property type="match status" value="1"/>
</dbReference>
<dbReference type="AlphaFoldDB" id="A0AAN7ECG2"/>
<dbReference type="Pfam" id="PF01476">
    <property type="entry name" value="LysM"/>
    <property type="match status" value="1"/>
</dbReference>
<accession>A0AAN7ECG2</accession>
<gene>
    <name evidence="3" type="ORF">RGQ29_003238</name>
</gene>
<dbReference type="SMART" id="SM00257">
    <property type="entry name" value="LysM"/>
    <property type="match status" value="1"/>
</dbReference>
<reference evidence="3 4" key="1">
    <citation type="journal article" date="2023" name="G3 (Bethesda)">
        <title>A haplotype-resolved chromosome-scale genome for Quercus rubra L. provides insights into the genetics of adaptive traits for red oak species.</title>
        <authorList>
            <person name="Kapoor B."/>
            <person name="Jenkins J."/>
            <person name="Schmutz J."/>
            <person name="Zhebentyayeva T."/>
            <person name="Kuelheim C."/>
            <person name="Coggeshall M."/>
            <person name="Heim C."/>
            <person name="Lasky J.R."/>
            <person name="Leites L."/>
            <person name="Islam-Faridi N."/>
            <person name="Romero-Severson J."/>
            <person name="DeLeo V.L."/>
            <person name="Lucas S.M."/>
            <person name="Lazic D."/>
            <person name="Gailing O."/>
            <person name="Carlson J."/>
            <person name="Staton M."/>
        </authorList>
    </citation>
    <scope>NUCLEOTIDE SEQUENCE [LARGE SCALE GENOMIC DNA]</scope>
    <source>
        <strain evidence="3">Pseudo-F2</strain>
    </source>
</reference>
<evidence type="ECO:0000313" key="4">
    <source>
        <dbReference type="Proteomes" id="UP001324115"/>
    </source>
</evidence>
<feature type="region of interest" description="Disordered" evidence="1">
    <location>
        <begin position="169"/>
        <end position="261"/>
    </location>
</feature>
<name>A0AAN7ECG2_QUERU</name>
<dbReference type="SUPFAM" id="SSF54106">
    <property type="entry name" value="LysM domain"/>
    <property type="match status" value="1"/>
</dbReference>
<feature type="domain" description="LysM" evidence="2">
    <location>
        <begin position="29"/>
        <end position="73"/>
    </location>
</feature>
<dbReference type="PANTHER" id="PTHR20932">
    <property type="entry name" value="LYSM AND PUTATIVE PEPTIDOGLYCAN-BINDING DOMAIN-CONTAINING PROTEIN"/>
    <property type="match status" value="1"/>
</dbReference>
<keyword evidence="4" id="KW-1185">Reference proteome</keyword>
<organism evidence="3 4">
    <name type="scientific">Quercus rubra</name>
    <name type="common">Northern red oak</name>
    <name type="synonym">Quercus borealis</name>
    <dbReference type="NCBI Taxonomy" id="3512"/>
    <lineage>
        <taxon>Eukaryota</taxon>
        <taxon>Viridiplantae</taxon>
        <taxon>Streptophyta</taxon>
        <taxon>Embryophyta</taxon>
        <taxon>Tracheophyta</taxon>
        <taxon>Spermatophyta</taxon>
        <taxon>Magnoliopsida</taxon>
        <taxon>eudicotyledons</taxon>
        <taxon>Gunneridae</taxon>
        <taxon>Pentapetalae</taxon>
        <taxon>rosids</taxon>
        <taxon>fabids</taxon>
        <taxon>Fagales</taxon>
        <taxon>Fagaceae</taxon>
        <taxon>Quercus</taxon>
    </lineage>
</organism>
<proteinExistence type="predicted"/>
<feature type="compositionally biased region" description="Polar residues" evidence="1">
    <location>
        <begin position="83"/>
        <end position="104"/>
    </location>
</feature>
<evidence type="ECO:0000313" key="3">
    <source>
        <dbReference type="EMBL" id="KAK4567342.1"/>
    </source>
</evidence>
<dbReference type="Gene3D" id="3.10.350.10">
    <property type="entry name" value="LysM domain"/>
    <property type="match status" value="1"/>
</dbReference>
<dbReference type="InterPro" id="IPR036779">
    <property type="entry name" value="LysM_dom_sf"/>
</dbReference>
<feature type="region of interest" description="Disordered" evidence="1">
    <location>
        <begin position="1"/>
        <end position="21"/>
    </location>
</feature>
<feature type="compositionally biased region" description="Polar residues" evidence="1">
    <location>
        <begin position="312"/>
        <end position="324"/>
    </location>
</feature>
<feature type="compositionally biased region" description="Polar residues" evidence="1">
    <location>
        <begin position="176"/>
        <end position="189"/>
    </location>
</feature>
<comment type="caution">
    <text evidence="3">The sequence shown here is derived from an EMBL/GenBank/DDBJ whole genome shotgun (WGS) entry which is preliminary data.</text>
</comment>
<dbReference type="InterPro" id="IPR018392">
    <property type="entry name" value="LysM"/>
</dbReference>
<dbReference type="PANTHER" id="PTHR20932:SF36">
    <property type="entry name" value="OS03G0110600 PROTEIN"/>
    <property type="match status" value="1"/>
</dbReference>
<evidence type="ECO:0000256" key="1">
    <source>
        <dbReference type="SAM" id="MobiDB-lite"/>
    </source>
</evidence>
<dbReference type="EMBL" id="JAXUIC010000010">
    <property type="protein sequence ID" value="KAK4567342.1"/>
    <property type="molecule type" value="Genomic_DNA"/>
</dbReference>
<dbReference type="Proteomes" id="UP001324115">
    <property type="component" value="Unassembled WGS sequence"/>
</dbReference>
<protein>
    <recommendedName>
        <fullName evidence="2">LysM domain-containing protein</fullName>
    </recommendedName>
</protein>
<dbReference type="InterPro" id="IPR045030">
    <property type="entry name" value="LYSM1-4"/>
</dbReference>
<feature type="region of interest" description="Disordered" evidence="1">
    <location>
        <begin position="74"/>
        <end position="104"/>
    </location>
</feature>
<dbReference type="PROSITE" id="PS51782">
    <property type="entry name" value="LYSM"/>
    <property type="match status" value="1"/>
</dbReference>
<feature type="region of interest" description="Disordered" evidence="1">
    <location>
        <begin position="301"/>
        <end position="324"/>
    </location>
</feature>
<evidence type="ECO:0000259" key="2">
    <source>
        <dbReference type="PROSITE" id="PS51782"/>
    </source>
</evidence>